<feature type="compositionally biased region" description="Basic residues" evidence="1">
    <location>
        <begin position="957"/>
        <end position="966"/>
    </location>
</feature>
<feature type="region of interest" description="Disordered" evidence="1">
    <location>
        <begin position="755"/>
        <end position="848"/>
    </location>
</feature>
<feature type="compositionally biased region" description="Polar residues" evidence="1">
    <location>
        <begin position="439"/>
        <end position="457"/>
    </location>
</feature>
<feature type="compositionally biased region" description="Basic and acidic residues" evidence="1">
    <location>
        <begin position="814"/>
        <end position="823"/>
    </location>
</feature>
<dbReference type="InterPro" id="IPR053249">
    <property type="entry name" value="LFS"/>
</dbReference>
<dbReference type="Pfam" id="PF10604">
    <property type="entry name" value="Polyketide_cyc2"/>
    <property type="match status" value="1"/>
</dbReference>
<evidence type="ECO:0000313" key="2">
    <source>
        <dbReference type="EMBL" id="KAL2635169.1"/>
    </source>
</evidence>
<accession>A0ABD1YZA8</accession>
<dbReference type="SUPFAM" id="SSF55961">
    <property type="entry name" value="Bet v1-like"/>
    <property type="match status" value="1"/>
</dbReference>
<feature type="region of interest" description="Disordered" evidence="1">
    <location>
        <begin position="2541"/>
        <end position="2601"/>
    </location>
</feature>
<feature type="region of interest" description="Disordered" evidence="1">
    <location>
        <begin position="1193"/>
        <end position="1214"/>
    </location>
</feature>
<reference evidence="2 3" key="1">
    <citation type="submission" date="2024-09" db="EMBL/GenBank/DDBJ databases">
        <title>Chromosome-scale assembly of Riccia fluitans.</title>
        <authorList>
            <person name="Paukszto L."/>
            <person name="Sawicki J."/>
            <person name="Karawczyk K."/>
            <person name="Piernik-Szablinska J."/>
            <person name="Szczecinska M."/>
            <person name="Mazdziarz M."/>
        </authorList>
    </citation>
    <scope>NUCLEOTIDE SEQUENCE [LARGE SCALE GENOMIC DNA]</scope>
    <source>
        <strain evidence="2">Rf_01</strain>
        <tissue evidence="2">Aerial parts of the thallus</tissue>
    </source>
</reference>
<feature type="compositionally biased region" description="Basic residues" evidence="1">
    <location>
        <begin position="1196"/>
        <end position="1207"/>
    </location>
</feature>
<feature type="compositionally biased region" description="Basic and acidic residues" evidence="1">
    <location>
        <begin position="2814"/>
        <end position="2825"/>
    </location>
</feature>
<name>A0ABD1YZA8_9MARC</name>
<feature type="region of interest" description="Disordered" evidence="1">
    <location>
        <begin position="1696"/>
        <end position="1741"/>
    </location>
</feature>
<feature type="region of interest" description="Disordered" evidence="1">
    <location>
        <begin position="353"/>
        <end position="378"/>
    </location>
</feature>
<feature type="compositionally biased region" description="Basic and acidic residues" evidence="1">
    <location>
        <begin position="2564"/>
        <end position="2596"/>
    </location>
</feature>
<feature type="region of interest" description="Disordered" evidence="1">
    <location>
        <begin position="2421"/>
        <end position="2507"/>
    </location>
</feature>
<feature type="compositionally biased region" description="Polar residues" evidence="1">
    <location>
        <begin position="2306"/>
        <end position="2315"/>
    </location>
</feature>
<feature type="compositionally biased region" description="Basic and acidic residues" evidence="1">
    <location>
        <begin position="2788"/>
        <end position="2807"/>
    </location>
</feature>
<feature type="compositionally biased region" description="Acidic residues" evidence="1">
    <location>
        <begin position="2551"/>
        <end position="2563"/>
    </location>
</feature>
<feature type="compositionally biased region" description="Basic and acidic residues" evidence="1">
    <location>
        <begin position="2263"/>
        <end position="2276"/>
    </location>
</feature>
<feature type="compositionally biased region" description="Polar residues" evidence="1">
    <location>
        <begin position="1619"/>
        <end position="1636"/>
    </location>
</feature>
<feature type="region of interest" description="Disordered" evidence="1">
    <location>
        <begin position="629"/>
        <end position="664"/>
    </location>
</feature>
<feature type="compositionally biased region" description="Basic and acidic residues" evidence="1">
    <location>
        <begin position="646"/>
        <end position="656"/>
    </location>
</feature>
<protein>
    <recommendedName>
        <fullName evidence="4">START domain-containing protein</fullName>
    </recommendedName>
</protein>
<keyword evidence="3" id="KW-1185">Reference proteome</keyword>
<feature type="compositionally biased region" description="Basic and acidic residues" evidence="1">
    <location>
        <begin position="2836"/>
        <end position="2849"/>
    </location>
</feature>
<feature type="compositionally biased region" description="Polar residues" evidence="1">
    <location>
        <begin position="772"/>
        <end position="799"/>
    </location>
</feature>
<feature type="region of interest" description="Disordered" evidence="1">
    <location>
        <begin position="1069"/>
        <end position="1116"/>
    </location>
</feature>
<dbReference type="CDD" id="cd07821">
    <property type="entry name" value="PYR_PYL_RCAR_like"/>
    <property type="match status" value="1"/>
</dbReference>
<evidence type="ECO:0008006" key="4">
    <source>
        <dbReference type="Google" id="ProtNLM"/>
    </source>
</evidence>
<feature type="compositionally biased region" description="Polar residues" evidence="1">
    <location>
        <begin position="1590"/>
        <end position="1601"/>
    </location>
</feature>
<dbReference type="InterPro" id="IPR019587">
    <property type="entry name" value="Polyketide_cyclase/dehydratase"/>
</dbReference>
<feature type="compositionally biased region" description="Polar residues" evidence="1">
    <location>
        <begin position="2714"/>
        <end position="2733"/>
    </location>
</feature>
<feature type="compositionally biased region" description="Basic and acidic residues" evidence="1">
    <location>
        <begin position="830"/>
        <end position="847"/>
    </location>
</feature>
<feature type="compositionally biased region" description="Polar residues" evidence="1">
    <location>
        <begin position="2278"/>
        <end position="2290"/>
    </location>
</feature>
<feature type="region of interest" description="Disordered" evidence="1">
    <location>
        <begin position="957"/>
        <end position="977"/>
    </location>
</feature>
<feature type="region of interest" description="Disordered" evidence="1">
    <location>
        <begin position="2229"/>
        <end position="2315"/>
    </location>
</feature>
<evidence type="ECO:0000313" key="3">
    <source>
        <dbReference type="Proteomes" id="UP001605036"/>
    </source>
</evidence>
<comment type="caution">
    <text evidence="2">The sequence shown here is derived from an EMBL/GenBank/DDBJ whole genome shotgun (WGS) entry which is preliminary data.</text>
</comment>
<organism evidence="2 3">
    <name type="scientific">Riccia fluitans</name>
    <dbReference type="NCBI Taxonomy" id="41844"/>
    <lineage>
        <taxon>Eukaryota</taxon>
        <taxon>Viridiplantae</taxon>
        <taxon>Streptophyta</taxon>
        <taxon>Embryophyta</taxon>
        <taxon>Marchantiophyta</taxon>
        <taxon>Marchantiopsida</taxon>
        <taxon>Marchantiidae</taxon>
        <taxon>Marchantiales</taxon>
        <taxon>Ricciaceae</taxon>
        <taxon>Riccia</taxon>
    </lineage>
</organism>
<dbReference type="PANTHER" id="PTHR33789">
    <property type="entry name" value="LACHRYMATORY-FACTOR SYNTHASE"/>
    <property type="match status" value="1"/>
</dbReference>
<dbReference type="Gene3D" id="3.30.530.20">
    <property type="match status" value="1"/>
</dbReference>
<feature type="region of interest" description="Disordered" evidence="1">
    <location>
        <begin position="1379"/>
        <end position="1412"/>
    </location>
</feature>
<dbReference type="InterPro" id="IPR023393">
    <property type="entry name" value="START-like_dom_sf"/>
</dbReference>
<feature type="compositionally biased region" description="Basic and acidic residues" evidence="1">
    <location>
        <begin position="2649"/>
        <end position="2668"/>
    </location>
</feature>
<feature type="region of interest" description="Disordered" evidence="1">
    <location>
        <begin position="206"/>
        <end position="287"/>
    </location>
</feature>
<gene>
    <name evidence="2" type="ORF">R1flu_006648</name>
</gene>
<feature type="region of interest" description="Disordered" evidence="1">
    <location>
        <begin position="410"/>
        <end position="478"/>
    </location>
</feature>
<dbReference type="EMBL" id="JBHFFA010000003">
    <property type="protein sequence ID" value="KAL2635169.1"/>
    <property type="molecule type" value="Genomic_DNA"/>
</dbReference>
<evidence type="ECO:0000256" key="1">
    <source>
        <dbReference type="SAM" id="MobiDB-lite"/>
    </source>
</evidence>
<feature type="compositionally biased region" description="Basic and acidic residues" evidence="1">
    <location>
        <begin position="2480"/>
        <end position="2507"/>
    </location>
</feature>
<feature type="region of interest" description="Disordered" evidence="1">
    <location>
        <begin position="699"/>
        <end position="741"/>
    </location>
</feature>
<dbReference type="Proteomes" id="UP001605036">
    <property type="component" value="Unassembled WGS sequence"/>
</dbReference>
<feature type="region of interest" description="Disordered" evidence="1">
    <location>
        <begin position="2638"/>
        <end position="2849"/>
    </location>
</feature>
<sequence>MELKSSAEGSWKWHGSVTAAIASPIERTWETASDFSGLHKFVPIIEICERLKGRDRVPGCVRFYTLYSPSGLPGGRRKGWAKERLLDIDERGHSYTYVVEGSNMNLGDCVVTFKASPSKREDGETETRVDWSYALSPMRKSMKEKIICDMSEFGWTFIKGLEAATKEDFLDFEGCETYLLSSGSSDSSKSDEFDLKNLILSRHPERVSMDMNLSKPITSGRGQQDDDDVASSSDSSSMNFPETRRNQTRKTTQDSRGGRGSGTIPRANIREQEDDESERRDLVSTSQGPYHALQLAANRLTGDVQDDIARQLESVEEQLEAVGLQMQEAITSGFKDGTFRTHLRSSDVEPAQLQPLPVTTPPPALVSRKVSPSIQKLRDAGSQTSAIGMRYSTHVDDSQYTDHVVNSKKWFPGGNDQGRSLHPLGSTKSGGMREYRTAAGSSSALHTETRSDYGSNATKEDGMDPDGDSGDSTPSSTMTYEARGCQTCRCQSCRVPSDTVQTVRILGKVGSPQPGTHEFVTMQIKNGQIPKSLGLIEICRDFQAQEGQYEHTWKEASVLQQFEVERYSYETGISPSKDKELQLHVNNDSDKAEPGRNPEADFHAIDTGKWKNAVLRSKFLRETLSRSYDKNGEYPANKSSPAFYGSERDMRSEENASSRNYDPEGIVRQVIPSVTDKKFELSTGDNIDYSLGVERGVDKGAACKGNRSSQKKQKLMEMPETPSFQSQRKSSRPSHENEVQSVQNLQVEAVRFQEDHIPPGPHSSQVKEGRGSKSNLNPKSQSGYVSEKWNSLTQSNPSDHATEDRDNSSNSWPNEKKLSHMENGELESVDGSREVEVNTRPPLDRRAPSVAAHSSYEFVRSTGGLFPPCLPSEAPERASSDIFHEENKADTRVWSLDKHTKREKKNETSHRQVAQSRLCIDIRQEYEPGDDVSHQEVQSRMQDEIAKEFALLGLGRKRRRSKKSNRSKSESDLLAARDFPHDDNTAIHPEIYELEEGCGSLDNVDCEDSRFKDCKELLTDRIPAQLCDIPQDDSASRTIADMRAGNVAQSLNDGWSNTRRPPSVAEKLAAVGVSKRRSKSAPRYQEDELVEPTLAGGNANSSARHVSRRRPTPYPIPLSQEARLRKEEILNQLQSPEVLEDFPAQEPDEVMQESDQAEWITKNGESSLIVASGYDDYPGPVKTKKSDAIVQNLNRKSSRSGDRRKSRQASAEQIVSRIPRDRSIIVLPKSELTGLVSHQDSISQMEMNVNVVPGNRGIQTLGSLKPLSSHPYHSCDILGGNSRCGHFEDQEPPGRHPTMVAQNWNNPEISNDVDDTKDRNGQTISKKNLKTLGSKNSQKYLAKMLTRLSQKIAVLQSQGLIEIETPPYTDGFVLQKVSPSESLDPREKHGSAGSSAQAQGTMELEPRQQSDHIHLRKSQDLTNLMRRRSSEWPFPNALRIETKSSISPSLVENLSDVQQITEMPEISAKWSHQISRASMMTNNLDLLALERVCNWDRMRNAYEKQKEWQPATPHSQRLRDLKGTNEPKETLLAERDVGSQVQQSFNDTHLRSTHHQTVLTENWISVHRPSIHTQTSDEMSDARQGRDGQGQDSSHLNTSLSPEAPFLLRCQRSEDSGSLRRQSIHTQTSDGISTEGQRLIVDKQPLDARTSTSEWSSSHRPQMTENWGSVKRQSIHTQTIDGLNTRDPHDRQVQVLSRPSIHHHTSSSSEALSDLRTRGTGNWGPRRTSESVQTQTSDRERDLQLEREHLDMVSGESIHHITSYTSRGNQYSPNWEEPPWDRSLEKWNPAASKEGQLKKDVQANQWPQGHKRAGELLQRDELRGLPFSQYPHPLRTDSMETHVGDVAFRGNQQLQHAVPQQQVEPLYRYGQQDSWFHQSMATTGHQYPEGSDFQHVAKQELLQNHVPQNQMVQQSQLQDRVQMTSHLSQQNQTMDNMRPLHGSMGRMDGMNFRNPQHIQDDRRSSLVAQPRNMDAVVENHRNERLYSYGISPGPLDAGSLAVSGRLYDQGLQSEAITSVTQHSSQVGGGYNNTRLQTKDLEISNPQDPQIRGTYAVAGISGTTQYHPSQRETVYPHSNIEFERMHSFVVQPEALNAGMHRSLDTKKMYDYAVNSETLDANNHHPPNIERMHSSAGQPHTLDDTPRRSDVDRIPSFRMQPQTFNDSNQSSAHMDMLQRNFSMQPHAIDDSIDGMHRTDFDRMHSFAVHPQALNDAIRRASNLARMQNSAVQLPVSDAGGDQTHEKRISRKNQERVSQEQGFAIHPDEMDPVSRRPSERMGSSSQATTSYSLHPTRKEPTPRFEEQVKSSGSKHSNFFKTERMQSVSVQPQVTTSVSRLSSQKQVLQNRPPYPSVVQVPQKAAKDFKALQKDMHGAAHKKNNSDHRPMDDIPPEVLRLGSKNPRKSSQMQMLNDLLQDLEATVSRSRQNSRDRMKSNLVGHELNPLEGNNDKRLSKHVKFQARKGGQTSQDGRSGESFDGESSEHLETEAFESHDDAPEKFHHDSPESKFSFHKENFDREHLHPHPVDEVDGDHEAFHQFENDLKAASRSPPFEDEILDKDEDEQPDKNQDIHLEGHEGELTDHDINTDSLHLPEGHDNLSYNRSTCTVSQSLGGTRGFKDHRDPYSLGTQLYARSGVKDMNRVSSLESQTKGEMRKSSLKSVVKDEPRKPNVRNPTSRSVEPKQSKLKSTVKQESRSSKSSSRIQMRDGRGMSRVKTQMDSQSQGNHSLSQSQLHHIPEHSEETEPELATTPQELGTLVESEGGSAEEELTSLETEGDSALLPYEAEGEERSPLETQDDERSSIESRGEVFTPRETQHDSDPREPPRAANRRVASRVLDEKDPLLRAKSK</sequence>
<feature type="compositionally biased region" description="Basic and acidic residues" evidence="1">
    <location>
        <begin position="2293"/>
        <end position="2305"/>
    </location>
</feature>
<feature type="compositionally biased region" description="Polar residues" evidence="1">
    <location>
        <begin position="1649"/>
        <end position="1672"/>
    </location>
</feature>
<dbReference type="PANTHER" id="PTHR33789:SF13">
    <property type="entry name" value="BET V I_MAJOR LATEX PROTEIN DOMAIN-CONTAINING PROTEIN"/>
    <property type="match status" value="1"/>
</dbReference>
<proteinExistence type="predicted"/>
<feature type="compositionally biased region" description="Acidic residues" evidence="1">
    <location>
        <begin position="2764"/>
        <end position="2776"/>
    </location>
</feature>
<feature type="region of interest" description="Disordered" evidence="1">
    <location>
        <begin position="2121"/>
        <end position="2147"/>
    </location>
</feature>
<feature type="region of interest" description="Disordered" evidence="1">
    <location>
        <begin position="1572"/>
        <end position="1672"/>
    </location>
</feature>
<feature type="compositionally biased region" description="Basic and acidic residues" evidence="1">
    <location>
        <begin position="2240"/>
        <end position="2255"/>
    </location>
</feature>